<reference evidence="2" key="1">
    <citation type="submission" date="2021-02" db="EMBL/GenBank/DDBJ databases">
        <authorList>
            <person name="Nowell W R."/>
        </authorList>
    </citation>
    <scope>NUCLEOTIDE SEQUENCE</scope>
</reference>
<proteinExistence type="predicted"/>
<dbReference type="AlphaFoldDB" id="A0A8S3CLR6"/>
<dbReference type="Proteomes" id="UP000676336">
    <property type="component" value="Unassembled WGS sequence"/>
</dbReference>
<comment type="caution">
    <text evidence="2">The sequence shown here is derived from an EMBL/GenBank/DDBJ whole genome shotgun (WGS) entry which is preliminary data.</text>
</comment>
<protein>
    <submittedName>
        <fullName evidence="2">Uncharacterized protein</fullName>
    </submittedName>
</protein>
<sequence length="123" mass="13306">MQSKKIEEKTAESLVSINRFFHETAGNHLMSPLQATSAAYNPMAGTAGPSYVHPYGSNHHQAPPMHGLPPNHAAAAAAVHMHAVHHPGQQAQHNLSIQQNPHMMSVQNGPVILVSNLNEDFLK</sequence>
<evidence type="ECO:0000256" key="1">
    <source>
        <dbReference type="SAM" id="MobiDB-lite"/>
    </source>
</evidence>
<evidence type="ECO:0000313" key="2">
    <source>
        <dbReference type="EMBL" id="CAF4925283.1"/>
    </source>
</evidence>
<accession>A0A8S3CLR6</accession>
<evidence type="ECO:0000313" key="3">
    <source>
        <dbReference type="Proteomes" id="UP000676336"/>
    </source>
</evidence>
<feature type="region of interest" description="Disordered" evidence="1">
    <location>
        <begin position="48"/>
        <end position="71"/>
    </location>
</feature>
<organism evidence="2 3">
    <name type="scientific">Rotaria magnacalcarata</name>
    <dbReference type="NCBI Taxonomy" id="392030"/>
    <lineage>
        <taxon>Eukaryota</taxon>
        <taxon>Metazoa</taxon>
        <taxon>Spiralia</taxon>
        <taxon>Gnathifera</taxon>
        <taxon>Rotifera</taxon>
        <taxon>Eurotatoria</taxon>
        <taxon>Bdelloidea</taxon>
        <taxon>Philodinida</taxon>
        <taxon>Philodinidae</taxon>
        <taxon>Rotaria</taxon>
    </lineage>
</organism>
<gene>
    <name evidence="2" type="ORF">SMN809_LOCUS52915</name>
</gene>
<name>A0A8S3CLR6_9BILA</name>
<dbReference type="EMBL" id="CAJOBI010180753">
    <property type="protein sequence ID" value="CAF4925283.1"/>
    <property type="molecule type" value="Genomic_DNA"/>
</dbReference>